<feature type="compositionally biased region" description="Low complexity" evidence="2">
    <location>
        <begin position="27"/>
        <end position="36"/>
    </location>
</feature>
<feature type="region of interest" description="Disordered" evidence="2">
    <location>
        <begin position="145"/>
        <end position="164"/>
    </location>
</feature>
<dbReference type="EMBL" id="JASSZA010000008">
    <property type="protein sequence ID" value="KAK2103442.1"/>
    <property type="molecule type" value="Genomic_DNA"/>
</dbReference>
<evidence type="ECO:0000313" key="4">
    <source>
        <dbReference type="Proteomes" id="UP001266305"/>
    </source>
</evidence>
<name>A0ABQ9V246_SAGOE</name>
<evidence type="ECO:0000313" key="3">
    <source>
        <dbReference type="EMBL" id="KAK2103442.1"/>
    </source>
</evidence>
<evidence type="ECO:0000256" key="1">
    <source>
        <dbReference type="SAM" id="Coils"/>
    </source>
</evidence>
<protein>
    <recommendedName>
        <fullName evidence="5">Golgin subfamily A conserved domain-containing protein</fullName>
    </recommendedName>
</protein>
<sequence length="164" mass="18279">MVMSEEIRKMKLASARKKLKEFQQRNSPAAPSRSAAGIHKEGPAPCATLKDPEGAHQLQIALDSSSITTSELNNTIDLLPSSRCEAVLEQQLQQFLQERELLKAQVAEVTECLKKAQLERDAYAQQLKTERARWQQEMLKMAGEVRADPSAPTLDRSLDLSGHL</sequence>
<dbReference type="PANTHER" id="PTHR10881">
    <property type="entry name" value="GOLGIN SUBFAMILY A MEMBER-RELATED"/>
    <property type="match status" value="1"/>
</dbReference>
<dbReference type="Proteomes" id="UP001266305">
    <property type="component" value="Unassembled WGS sequence"/>
</dbReference>
<proteinExistence type="predicted"/>
<evidence type="ECO:0000256" key="2">
    <source>
        <dbReference type="SAM" id="MobiDB-lite"/>
    </source>
</evidence>
<gene>
    <name evidence="3" type="ORF">P7K49_017298</name>
</gene>
<keyword evidence="1" id="KW-0175">Coiled coil</keyword>
<dbReference type="InterPro" id="IPR024858">
    <property type="entry name" value="GOLGA"/>
</dbReference>
<feature type="coiled-coil region" evidence="1">
    <location>
        <begin position="85"/>
        <end position="144"/>
    </location>
</feature>
<comment type="caution">
    <text evidence="3">The sequence shown here is derived from an EMBL/GenBank/DDBJ whole genome shotgun (WGS) entry which is preliminary data.</text>
</comment>
<dbReference type="PANTHER" id="PTHR10881:SF46">
    <property type="entry name" value="GOLGIN SUBFAMILY A MEMBER 2"/>
    <property type="match status" value="1"/>
</dbReference>
<reference evidence="3 4" key="1">
    <citation type="submission" date="2023-05" db="EMBL/GenBank/DDBJ databases">
        <title>B98-5 Cell Line De Novo Hybrid Assembly: An Optical Mapping Approach.</title>
        <authorList>
            <person name="Kananen K."/>
            <person name="Auerbach J.A."/>
            <person name="Kautto E."/>
            <person name="Blachly J.S."/>
        </authorList>
    </citation>
    <scope>NUCLEOTIDE SEQUENCE [LARGE SCALE GENOMIC DNA]</scope>
    <source>
        <strain evidence="3">B95-8</strain>
        <tissue evidence="3">Cell line</tissue>
    </source>
</reference>
<evidence type="ECO:0008006" key="5">
    <source>
        <dbReference type="Google" id="ProtNLM"/>
    </source>
</evidence>
<accession>A0ABQ9V246</accession>
<keyword evidence="4" id="KW-1185">Reference proteome</keyword>
<feature type="region of interest" description="Disordered" evidence="2">
    <location>
        <begin position="17"/>
        <end position="48"/>
    </location>
</feature>
<organism evidence="3 4">
    <name type="scientific">Saguinus oedipus</name>
    <name type="common">Cotton-top tamarin</name>
    <name type="synonym">Oedipomidas oedipus</name>
    <dbReference type="NCBI Taxonomy" id="9490"/>
    <lineage>
        <taxon>Eukaryota</taxon>
        <taxon>Metazoa</taxon>
        <taxon>Chordata</taxon>
        <taxon>Craniata</taxon>
        <taxon>Vertebrata</taxon>
        <taxon>Euteleostomi</taxon>
        <taxon>Mammalia</taxon>
        <taxon>Eutheria</taxon>
        <taxon>Euarchontoglires</taxon>
        <taxon>Primates</taxon>
        <taxon>Haplorrhini</taxon>
        <taxon>Platyrrhini</taxon>
        <taxon>Cebidae</taxon>
        <taxon>Callitrichinae</taxon>
        <taxon>Saguinus</taxon>
    </lineage>
</organism>